<comment type="caution">
    <text evidence="4">The sequence shown here is derived from an EMBL/GenBank/DDBJ whole genome shotgun (WGS) entry which is preliminary data.</text>
</comment>
<dbReference type="EMBL" id="CAXDID020000041">
    <property type="protein sequence ID" value="CAL6000679.1"/>
    <property type="molecule type" value="Genomic_DNA"/>
</dbReference>
<dbReference type="InterPro" id="IPR015797">
    <property type="entry name" value="NUDIX_hydrolase-like_dom_sf"/>
</dbReference>
<proteinExistence type="predicted"/>
<keyword evidence="5" id="KW-1185">Reference proteome</keyword>
<sequence length="225" mass="25260">MNININGYTVLATFAQGLDQEKLIPLLKNFRPLNDWINNFDKNIKVSAIEIQSVDLFGPRIGFLKIKSILTDILLNKNMPGIIFFRGDAVAVLPIINNAYVLLTEQFRAPVGRKLLEIPAGMTDGEGNFSGVAIKELEEECGIKVKMSDLKDLGRMIPSAGGCDENLHLFLLPLTMSQQEIEEMKQKLFGTEHEAIRIKFLTVEEAWQLEDAKTLVALGKWARMQ</sequence>
<name>A0ABP1HTC5_9EUKA</name>
<dbReference type="PANTHER" id="PTHR11839">
    <property type="entry name" value="UDP/ADP-SUGAR PYROPHOSPHATASE"/>
    <property type="match status" value="1"/>
</dbReference>
<accession>A0ABP1HTC5</accession>
<evidence type="ECO:0000256" key="1">
    <source>
        <dbReference type="ARBA" id="ARBA00001946"/>
    </source>
</evidence>
<evidence type="ECO:0000313" key="4">
    <source>
        <dbReference type="EMBL" id="CAL6000679.1"/>
    </source>
</evidence>
<dbReference type="CDD" id="cd03424">
    <property type="entry name" value="NUDIX_ADPRase_Nudt5_UGPPase_Nudt14"/>
    <property type="match status" value="1"/>
</dbReference>
<reference evidence="4 5" key="1">
    <citation type="submission" date="2024-07" db="EMBL/GenBank/DDBJ databases">
        <authorList>
            <person name="Akdeniz Z."/>
        </authorList>
    </citation>
    <scope>NUCLEOTIDE SEQUENCE [LARGE SCALE GENOMIC DNA]</scope>
</reference>
<evidence type="ECO:0000259" key="3">
    <source>
        <dbReference type="PROSITE" id="PS51462"/>
    </source>
</evidence>
<dbReference type="Pfam" id="PF00293">
    <property type="entry name" value="NUDIX"/>
    <property type="match status" value="1"/>
</dbReference>
<evidence type="ECO:0000256" key="2">
    <source>
        <dbReference type="ARBA" id="ARBA00022801"/>
    </source>
</evidence>
<dbReference type="Proteomes" id="UP001642409">
    <property type="component" value="Unassembled WGS sequence"/>
</dbReference>
<comment type="cofactor">
    <cofactor evidence="1">
        <name>Mg(2+)</name>
        <dbReference type="ChEBI" id="CHEBI:18420"/>
    </cofactor>
</comment>
<gene>
    <name evidence="4" type="ORF">HINF_LOCUS16818</name>
</gene>
<feature type="domain" description="Nudix hydrolase" evidence="3">
    <location>
        <begin position="85"/>
        <end position="224"/>
    </location>
</feature>
<protein>
    <submittedName>
        <fullName evidence="4">ADP-sugar_diphosphatase</fullName>
    </submittedName>
</protein>
<dbReference type="PANTHER" id="PTHR11839:SF18">
    <property type="entry name" value="NUDIX HYDROLASE DOMAIN-CONTAINING PROTEIN"/>
    <property type="match status" value="1"/>
</dbReference>
<dbReference type="InterPro" id="IPR000086">
    <property type="entry name" value="NUDIX_hydrolase_dom"/>
</dbReference>
<dbReference type="SUPFAM" id="SSF55811">
    <property type="entry name" value="Nudix"/>
    <property type="match status" value="1"/>
</dbReference>
<organism evidence="4 5">
    <name type="scientific">Hexamita inflata</name>
    <dbReference type="NCBI Taxonomy" id="28002"/>
    <lineage>
        <taxon>Eukaryota</taxon>
        <taxon>Metamonada</taxon>
        <taxon>Diplomonadida</taxon>
        <taxon>Hexamitidae</taxon>
        <taxon>Hexamitinae</taxon>
        <taxon>Hexamita</taxon>
    </lineage>
</organism>
<dbReference type="PROSITE" id="PS51462">
    <property type="entry name" value="NUDIX"/>
    <property type="match status" value="1"/>
</dbReference>
<dbReference type="Gene3D" id="3.90.79.10">
    <property type="entry name" value="Nucleoside Triphosphate Pyrophosphohydrolase"/>
    <property type="match status" value="1"/>
</dbReference>
<evidence type="ECO:0000313" key="5">
    <source>
        <dbReference type="Proteomes" id="UP001642409"/>
    </source>
</evidence>
<keyword evidence="2" id="KW-0378">Hydrolase</keyword>